<dbReference type="EMBL" id="FOHB01000006">
    <property type="protein sequence ID" value="SES39040.1"/>
    <property type="molecule type" value="Genomic_DNA"/>
</dbReference>
<dbReference type="AlphaFoldDB" id="A0A1H9WYQ0"/>
<sequence length="166" mass="16752">MSVRRLMSLHRSAAAVGGALLLAALTVSGTAAGPAQHPGAAPAAPAAAAASPSVAAPGVAATGRYIDAGAVFQIDVTYACPSKSTGSLSVEAHQNLGDGFVANGWGYARANPTCNGKKHTVRIPVVPTGERGFTRGAAYTITEFISCPPKTQVCDPVPTERTIAIR</sequence>
<name>A0A1H9WYQ0_9MICO</name>
<feature type="signal peptide" evidence="1">
    <location>
        <begin position="1"/>
        <end position="31"/>
    </location>
</feature>
<accession>A0A1H9WYQ0</accession>
<evidence type="ECO:0008006" key="4">
    <source>
        <dbReference type="Google" id="ProtNLM"/>
    </source>
</evidence>
<protein>
    <recommendedName>
        <fullName evidence="4">Secreted protein</fullName>
    </recommendedName>
</protein>
<feature type="chain" id="PRO_5039619740" description="Secreted protein" evidence="1">
    <location>
        <begin position="32"/>
        <end position="166"/>
    </location>
</feature>
<keyword evidence="3" id="KW-1185">Reference proteome</keyword>
<dbReference type="STRING" id="587636.SAMN05216199_3238"/>
<organism evidence="2 3">
    <name type="scientific">Pedococcus cremeus</name>
    <dbReference type="NCBI Taxonomy" id="587636"/>
    <lineage>
        <taxon>Bacteria</taxon>
        <taxon>Bacillati</taxon>
        <taxon>Actinomycetota</taxon>
        <taxon>Actinomycetes</taxon>
        <taxon>Micrococcales</taxon>
        <taxon>Intrasporangiaceae</taxon>
        <taxon>Pedococcus</taxon>
    </lineage>
</organism>
<proteinExistence type="predicted"/>
<reference evidence="3" key="1">
    <citation type="submission" date="2016-10" db="EMBL/GenBank/DDBJ databases">
        <authorList>
            <person name="Varghese N."/>
            <person name="Submissions S."/>
        </authorList>
    </citation>
    <scope>NUCLEOTIDE SEQUENCE [LARGE SCALE GENOMIC DNA]</scope>
    <source>
        <strain evidence="3">CGMCC 1.6963</strain>
    </source>
</reference>
<evidence type="ECO:0000313" key="2">
    <source>
        <dbReference type="EMBL" id="SES39040.1"/>
    </source>
</evidence>
<keyword evidence="1" id="KW-0732">Signal</keyword>
<evidence type="ECO:0000313" key="3">
    <source>
        <dbReference type="Proteomes" id="UP000199019"/>
    </source>
</evidence>
<dbReference type="RefSeq" id="WP_143056250.1">
    <property type="nucleotide sequence ID" value="NZ_FOHB01000006.1"/>
</dbReference>
<gene>
    <name evidence="2" type="ORF">SAMN05216199_3238</name>
</gene>
<evidence type="ECO:0000256" key="1">
    <source>
        <dbReference type="SAM" id="SignalP"/>
    </source>
</evidence>
<dbReference type="Proteomes" id="UP000199019">
    <property type="component" value="Unassembled WGS sequence"/>
</dbReference>